<dbReference type="Gramene" id="KJB35138">
    <property type="protein sequence ID" value="KJB35138"/>
    <property type="gene ID" value="B456_006G102000"/>
</dbReference>
<feature type="signal peptide" evidence="6">
    <location>
        <begin position="1"/>
        <end position="23"/>
    </location>
</feature>
<dbReference type="InterPro" id="IPR039391">
    <property type="entry name" value="Phytocyanin-like"/>
</dbReference>
<dbReference type="InterPro" id="IPR003245">
    <property type="entry name" value="Phytocyanin_dom"/>
</dbReference>
<dbReference type="GO" id="GO:0005886">
    <property type="term" value="C:plasma membrane"/>
    <property type="evidence" value="ECO:0007669"/>
    <property type="project" value="TreeGrafter"/>
</dbReference>
<dbReference type="InterPro" id="IPR028871">
    <property type="entry name" value="BlueCu_1_BS"/>
</dbReference>
<dbReference type="Proteomes" id="UP000032304">
    <property type="component" value="Chromosome 6"/>
</dbReference>
<evidence type="ECO:0000313" key="8">
    <source>
        <dbReference type="EMBL" id="KJB35138.1"/>
    </source>
</evidence>
<gene>
    <name evidence="8" type="ORF">B456_006G102000</name>
</gene>
<dbReference type="OMA" id="MGRGKCM"/>
<feature type="domain" description="Phytocyanin" evidence="7">
    <location>
        <begin position="24"/>
        <end position="119"/>
    </location>
</feature>
<evidence type="ECO:0000256" key="5">
    <source>
        <dbReference type="ARBA" id="ARBA00082491"/>
    </source>
</evidence>
<keyword evidence="2" id="KW-0186">Copper</keyword>
<evidence type="ECO:0000256" key="3">
    <source>
        <dbReference type="ARBA" id="ARBA00023157"/>
    </source>
</evidence>
<dbReference type="InterPro" id="IPR041844">
    <property type="entry name" value="Plantacyanin"/>
</dbReference>
<reference evidence="8 9" key="1">
    <citation type="journal article" date="2012" name="Nature">
        <title>Repeated polyploidization of Gossypium genomes and the evolution of spinnable cotton fibres.</title>
        <authorList>
            <person name="Paterson A.H."/>
            <person name="Wendel J.F."/>
            <person name="Gundlach H."/>
            <person name="Guo H."/>
            <person name="Jenkins J."/>
            <person name="Jin D."/>
            <person name="Llewellyn D."/>
            <person name="Showmaker K.C."/>
            <person name="Shu S."/>
            <person name="Udall J."/>
            <person name="Yoo M.J."/>
            <person name="Byers R."/>
            <person name="Chen W."/>
            <person name="Doron-Faigenboim A."/>
            <person name="Duke M.V."/>
            <person name="Gong L."/>
            <person name="Grimwood J."/>
            <person name="Grover C."/>
            <person name="Grupp K."/>
            <person name="Hu G."/>
            <person name="Lee T.H."/>
            <person name="Li J."/>
            <person name="Lin L."/>
            <person name="Liu T."/>
            <person name="Marler B.S."/>
            <person name="Page J.T."/>
            <person name="Roberts A.W."/>
            <person name="Romanel E."/>
            <person name="Sanders W.S."/>
            <person name="Szadkowski E."/>
            <person name="Tan X."/>
            <person name="Tang H."/>
            <person name="Xu C."/>
            <person name="Wang J."/>
            <person name="Wang Z."/>
            <person name="Zhang D."/>
            <person name="Zhang L."/>
            <person name="Ashrafi H."/>
            <person name="Bedon F."/>
            <person name="Bowers J.E."/>
            <person name="Brubaker C.L."/>
            <person name="Chee P.W."/>
            <person name="Das S."/>
            <person name="Gingle A.R."/>
            <person name="Haigler C.H."/>
            <person name="Harker D."/>
            <person name="Hoffmann L.V."/>
            <person name="Hovav R."/>
            <person name="Jones D.C."/>
            <person name="Lemke C."/>
            <person name="Mansoor S."/>
            <person name="ur Rahman M."/>
            <person name="Rainville L.N."/>
            <person name="Rambani A."/>
            <person name="Reddy U.K."/>
            <person name="Rong J.K."/>
            <person name="Saranga Y."/>
            <person name="Scheffler B.E."/>
            <person name="Scheffler J.A."/>
            <person name="Stelly D.M."/>
            <person name="Triplett B.A."/>
            <person name="Van Deynze A."/>
            <person name="Vaslin M.F."/>
            <person name="Waghmare V.N."/>
            <person name="Walford S.A."/>
            <person name="Wright R.J."/>
            <person name="Zaki E.A."/>
            <person name="Zhang T."/>
            <person name="Dennis E.S."/>
            <person name="Mayer K.F."/>
            <person name="Peterson D.G."/>
            <person name="Rokhsar D.S."/>
            <person name="Wang X."/>
            <person name="Schmutz J."/>
        </authorList>
    </citation>
    <scope>NUCLEOTIDE SEQUENCE [LARGE SCALE GENOMIC DNA]</scope>
</reference>
<dbReference type="CDD" id="cd11013">
    <property type="entry name" value="Plantacyanin"/>
    <property type="match status" value="1"/>
</dbReference>
<dbReference type="STRING" id="29730.A0A0D2Q6X9"/>
<feature type="chain" id="PRO_5002249524" description="Basic blue protein" evidence="6">
    <location>
        <begin position="24"/>
        <end position="119"/>
    </location>
</feature>
<dbReference type="KEGG" id="gra:105799113"/>
<dbReference type="GO" id="GO:0046872">
    <property type="term" value="F:metal ion binding"/>
    <property type="evidence" value="ECO:0007669"/>
    <property type="project" value="UniProtKB-KW"/>
</dbReference>
<evidence type="ECO:0000256" key="2">
    <source>
        <dbReference type="ARBA" id="ARBA00023008"/>
    </source>
</evidence>
<evidence type="ECO:0000313" key="9">
    <source>
        <dbReference type="Proteomes" id="UP000032304"/>
    </source>
</evidence>
<dbReference type="EMBL" id="CM001745">
    <property type="protein sequence ID" value="KJB35138.1"/>
    <property type="molecule type" value="Genomic_DNA"/>
</dbReference>
<dbReference type="OrthoDB" id="2011645at2759"/>
<evidence type="ECO:0000256" key="4">
    <source>
        <dbReference type="ARBA" id="ARBA00071970"/>
    </source>
</evidence>
<dbReference type="GO" id="GO:0009055">
    <property type="term" value="F:electron transfer activity"/>
    <property type="evidence" value="ECO:0007669"/>
    <property type="project" value="InterPro"/>
</dbReference>
<protein>
    <recommendedName>
        <fullName evidence="4">Basic blue protein</fullName>
    </recommendedName>
    <alternativeName>
        <fullName evidence="5">Plantacyanin</fullName>
    </alternativeName>
</protein>
<proteinExistence type="predicted"/>
<evidence type="ECO:0000259" key="7">
    <source>
        <dbReference type="PROSITE" id="PS51485"/>
    </source>
</evidence>
<dbReference type="PROSITE" id="PS00196">
    <property type="entry name" value="COPPER_BLUE"/>
    <property type="match status" value="1"/>
</dbReference>
<dbReference type="FunFam" id="2.60.40.420:FF:000013">
    <property type="entry name" value="basic blue protein-like"/>
    <property type="match status" value="1"/>
</dbReference>
<dbReference type="PANTHER" id="PTHR33021">
    <property type="entry name" value="BLUE COPPER PROTEIN"/>
    <property type="match status" value="1"/>
</dbReference>
<dbReference type="AlphaFoldDB" id="A0A0D2Q6X9"/>
<dbReference type="Pfam" id="PF02298">
    <property type="entry name" value="Cu_bind_like"/>
    <property type="match status" value="1"/>
</dbReference>
<keyword evidence="1" id="KW-0479">Metal-binding</keyword>
<keyword evidence="6" id="KW-0732">Signal</keyword>
<evidence type="ECO:0000256" key="6">
    <source>
        <dbReference type="SAM" id="SignalP"/>
    </source>
</evidence>
<sequence length="119" mass="12987">MGRERGSAMIMLTLMLCFQSSFAATFMVGDASGWGFDVSNWPKGKTFKAGDVLEFTYNRANHDVAVVDKEAYESCKIPQEAPVFETGDDLIPLKKGDNYFVCGFPGHCEGGMKIAITAT</sequence>
<dbReference type="PROSITE" id="PS51485">
    <property type="entry name" value="PHYTOCYANIN"/>
    <property type="match status" value="1"/>
</dbReference>
<dbReference type="Gene3D" id="2.60.40.420">
    <property type="entry name" value="Cupredoxins - blue copper proteins"/>
    <property type="match status" value="1"/>
</dbReference>
<accession>A0A0D2Q6X9</accession>
<name>A0A0D2Q6X9_GOSRA</name>
<organism evidence="8 9">
    <name type="scientific">Gossypium raimondii</name>
    <name type="common">Peruvian cotton</name>
    <name type="synonym">Gossypium klotzschianum subsp. raimondii</name>
    <dbReference type="NCBI Taxonomy" id="29730"/>
    <lineage>
        <taxon>Eukaryota</taxon>
        <taxon>Viridiplantae</taxon>
        <taxon>Streptophyta</taxon>
        <taxon>Embryophyta</taxon>
        <taxon>Tracheophyta</taxon>
        <taxon>Spermatophyta</taxon>
        <taxon>Magnoliopsida</taxon>
        <taxon>eudicotyledons</taxon>
        <taxon>Gunneridae</taxon>
        <taxon>Pentapetalae</taxon>
        <taxon>rosids</taxon>
        <taxon>malvids</taxon>
        <taxon>Malvales</taxon>
        <taxon>Malvaceae</taxon>
        <taxon>Malvoideae</taxon>
        <taxon>Gossypium</taxon>
    </lineage>
</organism>
<dbReference type="InterPro" id="IPR008972">
    <property type="entry name" value="Cupredoxin"/>
</dbReference>
<keyword evidence="3" id="KW-1015">Disulfide bond</keyword>
<dbReference type="SUPFAM" id="SSF49503">
    <property type="entry name" value="Cupredoxins"/>
    <property type="match status" value="1"/>
</dbReference>
<dbReference type="PANTHER" id="PTHR33021:SF341">
    <property type="entry name" value="BASIC BLUE PROTEIN-LIKE"/>
    <property type="match status" value="1"/>
</dbReference>
<evidence type="ECO:0000256" key="1">
    <source>
        <dbReference type="ARBA" id="ARBA00022723"/>
    </source>
</evidence>
<dbReference type="eggNOG" id="ENOG502S11U">
    <property type="taxonomic scope" value="Eukaryota"/>
</dbReference>
<keyword evidence="9" id="KW-1185">Reference proteome</keyword>